<organism evidence="2">
    <name type="scientific">marine metagenome</name>
    <dbReference type="NCBI Taxonomy" id="408172"/>
    <lineage>
        <taxon>unclassified sequences</taxon>
        <taxon>metagenomes</taxon>
        <taxon>ecological metagenomes</taxon>
    </lineage>
</organism>
<dbReference type="InterPro" id="IPR010496">
    <property type="entry name" value="AL/BT2_dom"/>
</dbReference>
<dbReference type="AlphaFoldDB" id="A0A381PXW3"/>
<feature type="domain" description="3-keto-alpha-glucoside-1,2-lyase/3-keto-2-hydroxy-glucal hydratase" evidence="1">
    <location>
        <begin position="38"/>
        <end position="231"/>
    </location>
</feature>
<sequence>MRETFLVFGIIVLVSTTVSVQDNQGESNTLTPNEAAEGWELLFDGQTTNEWRGFKQTSMPAGWQAVDGALTRVGEGGDIVTKATFENFDLQFEWKIETGGNSGVFFRVTEDEDAVWHTAPEMQVLDDDAHPDGQAAMTSAGSDYALYGRSEDVVKPVGEWNQSRIVVNGSHVKYWLNNVQVVDYELWSDDWEQRVAASKFAAYPNFGRARRGHFALQDHGNPVYYRNIKVRELPSR</sequence>
<dbReference type="GO" id="GO:0016787">
    <property type="term" value="F:hydrolase activity"/>
    <property type="evidence" value="ECO:0007669"/>
    <property type="project" value="InterPro"/>
</dbReference>
<dbReference type="EMBL" id="UINC01001123">
    <property type="protein sequence ID" value="SUZ71474.1"/>
    <property type="molecule type" value="Genomic_DNA"/>
</dbReference>
<reference evidence="2" key="1">
    <citation type="submission" date="2018-05" db="EMBL/GenBank/DDBJ databases">
        <authorList>
            <person name="Lanie J.A."/>
            <person name="Ng W.-L."/>
            <person name="Kazmierczak K.M."/>
            <person name="Andrzejewski T.M."/>
            <person name="Davidsen T.M."/>
            <person name="Wayne K.J."/>
            <person name="Tettelin H."/>
            <person name="Glass J.I."/>
            <person name="Rusch D."/>
            <person name="Podicherti R."/>
            <person name="Tsui H.-C.T."/>
            <person name="Winkler M.E."/>
        </authorList>
    </citation>
    <scope>NUCLEOTIDE SEQUENCE</scope>
</reference>
<gene>
    <name evidence="2" type="ORF">METZ01_LOCUS24328</name>
</gene>
<accession>A0A381PXW3</accession>
<dbReference type="Pfam" id="PF06439">
    <property type="entry name" value="3keto-disac_hyd"/>
    <property type="match status" value="1"/>
</dbReference>
<name>A0A381PXW3_9ZZZZ</name>
<evidence type="ECO:0000259" key="1">
    <source>
        <dbReference type="Pfam" id="PF06439"/>
    </source>
</evidence>
<dbReference type="Gene3D" id="2.60.120.560">
    <property type="entry name" value="Exo-inulinase, domain 1"/>
    <property type="match status" value="1"/>
</dbReference>
<evidence type="ECO:0000313" key="2">
    <source>
        <dbReference type="EMBL" id="SUZ71474.1"/>
    </source>
</evidence>
<proteinExistence type="predicted"/>
<protein>
    <recommendedName>
        <fullName evidence="1">3-keto-alpha-glucoside-1,2-lyase/3-keto-2-hydroxy-glucal hydratase domain-containing protein</fullName>
    </recommendedName>
</protein>